<accession>A0ABD2KFS2</accession>
<protein>
    <submittedName>
        <fullName evidence="1">Uncharacterized protein</fullName>
    </submittedName>
</protein>
<reference evidence="1 2" key="1">
    <citation type="submission" date="2024-10" db="EMBL/GenBank/DDBJ databases">
        <authorList>
            <person name="Kim D."/>
        </authorList>
    </citation>
    <scope>NUCLEOTIDE SEQUENCE [LARGE SCALE GENOMIC DNA]</scope>
    <source>
        <strain evidence="1">Taebaek</strain>
    </source>
</reference>
<name>A0ABD2KFS2_HETSC</name>
<gene>
    <name evidence="1" type="ORF">niasHS_003186</name>
</gene>
<evidence type="ECO:0000313" key="1">
    <source>
        <dbReference type="EMBL" id="KAL3101777.1"/>
    </source>
</evidence>
<dbReference type="AlphaFoldDB" id="A0ABD2KFS2"/>
<sequence>MHTLIIQRELADAYESQSQRQGNRLISDRPAECPAHAYAPFGHSSACPFVFASHRATDQPLTDQLCSCAVLIR</sequence>
<proteinExistence type="predicted"/>
<dbReference type="Proteomes" id="UP001620645">
    <property type="component" value="Unassembled WGS sequence"/>
</dbReference>
<dbReference type="EMBL" id="JBICCN010000026">
    <property type="protein sequence ID" value="KAL3101777.1"/>
    <property type="molecule type" value="Genomic_DNA"/>
</dbReference>
<keyword evidence="2" id="KW-1185">Reference proteome</keyword>
<evidence type="ECO:0000313" key="2">
    <source>
        <dbReference type="Proteomes" id="UP001620645"/>
    </source>
</evidence>
<organism evidence="1 2">
    <name type="scientific">Heterodera schachtii</name>
    <name type="common">Sugarbeet cyst nematode worm</name>
    <name type="synonym">Tylenchus schachtii</name>
    <dbReference type="NCBI Taxonomy" id="97005"/>
    <lineage>
        <taxon>Eukaryota</taxon>
        <taxon>Metazoa</taxon>
        <taxon>Ecdysozoa</taxon>
        <taxon>Nematoda</taxon>
        <taxon>Chromadorea</taxon>
        <taxon>Rhabditida</taxon>
        <taxon>Tylenchina</taxon>
        <taxon>Tylenchomorpha</taxon>
        <taxon>Tylenchoidea</taxon>
        <taxon>Heteroderidae</taxon>
        <taxon>Heteroderinae</taxon>
        <taxon>Heterodera</taxon>
    </lineage>
</organism>
<comment type="caution">
    <text evidence="1">The sequence shown here is derived from an EMBL/GenBank/DDBJ whole genome shotgun (WGS) entry which is preliminary data.</text>
</comment>